<evidence type="ECO:0000256" key="5">
    <source>
        <dbReference type="SAM" id="MobiDB-lite"/>
    </source>
</evidence>
<dbReference type="STRING" id="1122949.GCA_000378725_00185"/>
<organism evidence="7 8">
    <name type="scientific">Peptoniphilus lacrimalis</name>
    <dbReference type="NCBI Taxonomy" id="33031"/>
    <lineage>
        <taxon>Bacteria</taxon>
        <taxon>Bacillati</taxon>
        <taxon>Bacillota</taxon>
        <taxon>Tissierellia</taxon>
        <taxon>Tissierellales</taxon>
        <taxon>Peptoniphilaceae</taxon>
        <taxon>Peptoniphilus</taxon>
    </lineage>
</organism>
<dbReference type="GO" id="GO:0046872">
    <property type="term" value="F:metal ion binding"/>
    <property type="evidence" value="ECO:0007669"/>
    <property type="project" value="UniProtKB-KW"/>
</dbReference>
<dbReference type="SUPFAM" id="SSF56300">
    <property type="entry name" value="Metallo-dependent phosphatases"/>
    <property type="match status" value="1"/>
</dbReference>
<feature type="region of interest" description="Disordered" evidence="5">
    <location>
        <begin position="54"/>
        <end position="184"/>
    </location>
</feature>
<dbReference type="PANTHER" id="PTHR42988">
    <property type="entry name" value="PHOSPHOHYDROLASE"/>
    <property type="match status" value="1"/>
</dbReference>
<name>A0A379C265_9FIRM</name>
<feature type="compositionally biased region" description="Basic and acidic residues" evidence="5">
    <location>
        <begin position="111"/>
        <end position="184"/>
    </location>
</feature>
<keyword evidence="3" id="KW-0408">Iron</keyword>
<evidence type="ECO:0000256" key="3">
    <source>
        <dbReference type="ARBA" id="ARBA00023004"/>
    </source>
</evidence>
<dbReference type="GO" id="GO:0016787">
    <property type="term" value="F:hydrolase activity"/>
    <property type="evidence" value="ECO:0007669"/>
    <property type="project" value="UniProtKB-KW"/>
</dbReference>
<accession>A0A379C265</accession>
<dbReference type="InterPro" id="IPR004843">
    <property type="entry name" value="Calcineurin-like_PHP"/>
</dbReference>
<evidence type="ECO:0000313" key="7">
    <source>
        <dbReference type="EMBL" id="SUB56344.1"/>
    </source>
</evidence>
<feature type="compositionally biased region" description="Basic and acidic residues" evidence="5">
    <location>
        <begin position="1039"/>
        <end position="1049"/>
    </location>
</feature>
<feature type="region of interest" description="Disordered" evidence="5">
    <location>
        <begin position="1013"/>
        <end position="1057"/>
    </location>
</feature>
<keyword evidence="2" id="KW-0378">Hydrolase</keyword>
<evidence type="ECO:0000256" key="1">
    <source>
        <dbReference type="ARBA" id="ARBA00022723"/>
    </source>
</evidence>
<keyword evidence="1" id="KW-0479">Metal-binding</keyword>
<dbReference type="RefSeq" id="WP_019034237.1">
    <property type="nucleotide sequence ID" value="NZ_UGSZ01000001.1"/>
</dbReference>
<evidence type="ECO:0000313" key="8">
    <source>
        <dbReference type="Proteomes" id="UP000255517"/>
    </source>
</evidence>
<dbReference type="EMBL" id="UGSZ01000001">
    <property type="protein sequence ID" value="SUB56344.1"/>
    <property type="molecule type" value="Genomic_DNA"/>
</dbReference>
<evidence type="ECO:0000256" key="2">
    <source>
        <dbReference type="ARBA" id="ARBA00022801"/>
    </source>
</evidence>
<feature type="compositionally biased region" description="Basic and acidic residues" evidence="5">
    <location>
        <begin position="54"/>
        <end position="102"/>
    </location>
</feature>
<dbReference type="InterPro" id="IPR050884">
    <property type="entry name" value="CNP_phosphodiesterase-III"/>
</dbReference>
<evidence type="ECO:0000259" key="6">
    <source>
        <dbReference type="Pfam" id="PF00149"/>
    </source>
</evidence>
<evidence type="ECO:0000256" key="4">
    <source>
        <dbReference type="ARBA" id="ARBA00025742"/>
    </source>
</evidence>
<dbReference type="PANTHER" id="PTHR42988:SF2">
    <property type="entry name" value="CYCLIC NUCLEOTIDE PHOSPHODIESTERASE CBUA0032-RELATED"/>
    <property type="match status" value="1"/>
</dbReference>
<gene>
    <name evidence="7" type="ORF">NCTC13149_00114</name>
</gene>
<feature type="domain" description="Calcineurin-like phosphoesterase" evidence="6">
    <location>
        <begin position="187"/>
        <end position="486"/>
    </location>
</feature>
<reference evidence="7 8" key="1">
    <citation type="submission" date="2018-06" db="EMBL/GenBank/DDBJ databases">
        <authorList>
            <consortium name="Pathogen Informatics"/>
            <person name="Doyle S."/>
        </authorList>
    </citation>
    <scope>NUCLEOTIDE SEQUENCE [LARGE SCALE GENOMIC DNA]</scope>
    <source>
        <strain evidence="7 8">NCTC13149</strain>
    </source>
</reference>
<proteinExistence type="inferred from homology"/>
<dbReference type="AlphaFoldDB" id="A0A379C265"/>
<protein>
    <submittedName>
        <fullName evidence="7">Uncharacterized protein conserved in bacteria</fullName>
    </submittedName>
</protein>
<dbReference type="Pfam" id="PF00149">
    <property type="entry name" value="Metallophos"/>
    <property type="match status" value="1"/>
</dbReference>
<dbReference type="Proteomes" id="UP000255517">
    <property type="component" value="Unassembled WGS sequence"/>
</dbReference>
<comment type="similarity">
    <text evidence="4">Belongs to the cyclic nucleotide phosphodiesterase class-III family.</text>
</comment>
<feature type="compositionally biased region" description="Low complexity" evidence="5">
    <location>
        <begin position="1015"/>
        <end position="1024"/>
    </location>
</feature>
<dbReference type="Gene3D" id="3.60.21.10">
    <property type="match status" value="1"/>
</dbReference>
<dbReference type="OrthoDB" id="2036332at2"/>
<dbReference type="InterPro" id="IPR029052">
    <property type="entry name" value="Metallo-depent_PP-like"/>
</dbReference>
<sequence length="1155" mass="129606">MRKKFCLKNLFLLGFIALFLVFGPIGVFGQEAKEDLKEEIKNVEVSEDEKLTSLKAPIELEKENKEVKNPEKNENTEAKEALKDDKEKEELKENSSGEKSNEPETDTSNEGEEKSSVSDDEDSKKDEEIKPESDEKKSDNEIKKNEDTKNDKDSENKEASEDTVKVDDAKKDNGEVKNEGENKFDISIISDTHVLPESMQGKEDNKDFTNAKNSDRKLFVESTGLLDSAINIIEEKGSQILIISGDLTKDGEKLSHEYLAQKLKEWQEKKPGRSVIVVPGNHDIYNHNAYDFSSGERVEAERTSPDDFINIYGDLVYKNSEIISQYRDSDIYKAYLAAVNEKYKREEEYKNFAHGYTSYVKRYDNKYEDRNGLTIIGLDTAIYTIESTKNHKDGYQETDGSVTLEQMKWMVDEVRKAQAKNDIVAVVCHHAFLPHFKNQEKFLNPYIVHEWDTKFKDDDEAINGKTPSEILADLGVKFLFTGHLHAHDIAHTKTAKGNDFFDIQTGSTVTYPLPVRHVTFVNNFDKDQPGFDAHITSELIKKFEYKDPDTGEMVTVDNATQYSHKNSLTAELVSNLAMYYLDEYDLNNFNSKKLIFGLLKDKGIDLPENGYGDAVLNIVAGLLGKKEIETGNNMVSKVTIEVKDIENKEKYGEGRKIAIDVESAFGKAPLMIRPERLEGAIDSILEQVDTKIVTRENVRGWLYRIIDKMMQTPVGQENGQVKTLKDLANDSYNSYLRGDEEQAPYIKEVVEKYSKKENDLTADILKYSKDTIDQVFEEITSKIAYKIPDEKLPEDLRKLKANDEAKFVKYLIESEDPDNGAANFIIGFAPAITGKNVNDTLSKEMVAGLIYKDKKKHEKVEGSFIVNKLLGLGPVKDMLNSLAKKLGGDTINQAAISVVNGMTDENAAGYNYKFLPDSKGEFSYIYSSDVKDGASFNEKDGKFELSGDIAKDYKIEKVDILVDGKVVKTLKGTDNITDQIKALDPKGEVQVNLTITNAYGNTFLMTSKATYKKANPTNPVNPSNPEEPENPTDPVEPVKPGENDNKVTETLKGGSSSNIVSRVSEKEIILQAPQVAKAGESIFAKVKNAKANTTYALYLDENKISDVKTDNLGQASVLVKIPENSSKDKYVLSLRDMNGNILAKQSINVLRAQAA</sequence>